<comment type="caution">
    <text evidence="2">The sequence shown here is derived from an EMBL/GenBank/DDBJ whole genome shotgun (WGS) entry which is preliminary data.</text>
</comment>
<proteinExistence type="predicted"/>
<dbReference type="EMBL" id="CAXHTB010000012">
    <property type="protein sequence ID" value="CAL0316726.1"/>
    <property type="molecule type" value="Genomic_DNA"/>
</dbReference>
<gene>
    <name evidence="2" type="ORF">LLUT_LOCUS17786</name>
</gene>
<dbReference type="Proteomes" id="UP001497480">
    <property type="component" value="Unassembled WGS sequence"/>
</dbReference>
<protein>
    <submittedName>
        <fullName evidence="2">Uncharacterized protein</fullName>
    </submittedName>
</protein>
<name>A0AAV1X690_LUPLU</name>
<dbReference type="AlphaFoldDB" id="A0AAV1X690"/>
<accession>A0AAV1X690</accession>
<evidence type="ECO:0000256" key="1">
    <source>
        <dbReference type="SAM" id="MobiDB-lite"/>
    </source>
</evidence>
<feature type="region of interest" description="Disordered" evidence="1">
    <location>
        <begin position="196"/>
        <end position="220"/>
    </location>
</feature>
<evidence type="ECO:0000313" key="3">
    <source>
        <dbReference type="Proteomes" id="UP001497480"/>
    </source>
</evidence>
<reference evidence="2 3" key="1">
    <citation type="submission" date="2024-03" db="EMBL/GenBank/DDBJ databases">
        <authorList>
            <person name="Martinez-Hernandez J."/>
        </authorList>
    </citation>
    <scope>NUCLEOTIDE SEQUENCE [LARGE SCALE GENOMIC DNA]</scope>
</reference>
<keyword evidence="3" id="KW-1185">Reference proteome</keyword>
<sequence length="220" mass="24551">MMVVVEGLYSLTLRVDVRSGPTRSIPVWRWLKMDRNSTHVRGYHFTMSQEGTWVSEGDRFTYTGPCGLSLHIMCNGSSMMLPHPDSFLDVSITMPSRRAPSTVLSPRVPRPYDSEEVGPSTRRRTWQDSLDAPSSRRAVRSKVPESTTSRWTPPSPPDLADVFGTREDEEVEQEDEEEDEVIELINIESSIEVVDISSDLESEEDPSEGSCLPASTGSAS</sequence>
<feature type="compositionally biased region" description="Acidic residues" evidence="1">
    <location>
        <begin position="167"/>
        <end position="179"/>
    </location>
</feature>
<feature type="compositionally biased region" description="Acidic residues" evidence="1">
    <location>
        <begin position="198"/>
        <end position="207"/>
    </location>
</feature>
<evidence type="ECO:0000313" key="2">
    <source>
        <dbReference type="EMBL" id="CAL0316726.1"/>
    </source>
</evidence>
<feature type="region of interest" description="Disordered" evidence="1">
    <location>
        <begin position="98"/>
        <end position="179"/>
    </location>
</feature>
<organism evidence="2 3">
    <name type="scientific">Lupinus luteus</name>
    <name type="common">European yellow lupine</name>
    <dbReference type="NCBI Taxonomy" id="3873"/>
    <lineage>
        <taxon>Eukaryota</taxon>
        <taxon>Viridiplantae</taxon>
        <taxon>Streptophyta</taxon>
        <taxon>Embryophyta</taxon>
        <taxon>Tracheophyta</taxon>
        <taxon>Spermatophyta</taxon>
        <taxon>Magnoliopsida</taxon>
        <taxon>eudicotyledons</taxon>
        <taxon>Gunneridae</taxon>
        <taxon>Pentapetalae</taxon>
        <taxon>rosids</taxon>
        <taxon>fabids</taxon>
        <taxon>Fabales</taxon>
        <taxon>Fabaceae</taxon>
        <taxon>Papilionoideae</taxon>
        <taxon>50 kb inversion clade</taxon>
        <taxon>genistoids sensu lato</taxon>
        <taxon>core genistoids</taxon>
        <taxon>Genisteae</taxon>
        <taxon>Lupinus</taxon>
    </lineage>
</organism>